<evidence type="ECO:0000313" key="2">
    <source>
        <dbReference type="EMBL" id="MFD0991619.1"/>
    </source>
</evidence>
<feature type="transmembrane region" description="Helical" evidence="1">
    <location>
        <begin position="20"/>
        <end position="42"/>
    </location>
</feature>
<keyword evidence="1" id="KW-1133">Transmembrane helix</keyword>
<organism evidence="2 3">
    <name type="scientific">Tenacibaculum geojense</name>
    <dbReference type="NCBI Taxonomy" id="915352"/>
    <lineage>
        <taxon>Bacteria</taxon>
        <taxon>Pseudomonadati</taxon>
        <taxon>Bacteroidota</taxon>
        <taxon>Flavobacteriia</taxon>
        <taxon>Flavobacteriales</taxon>
        <taxon>Flavobacteriaceae</taxon>
        <taxon>Tenacibaculum</taxon>
    </lineage>
</organism>
<dbReference type="RefSeq" id="WP_386104097.1">
    <property type="nucleotide sequence ID" value="NZ_JBHTJR010000002.1"/>
</dbReference>
<evidence type="ECO:0000313" key="3">
    <source>
        <dbReference type="Proteomes" id="UP001597062"/>
    </source>
</evidence>
<dbReference type="Proteomes" id="UP001597062">
    <property type="component" value="Unassembled WGS sequence"/>
</dbReference>
<keyword evidence="1" id="KW-0812">Transmembrane</keyword>
<keyword evidence="3" id="KW-1185">Reference proteome</keyword>
<keyword evidence="1" id="KW-0472">Membrane</keyword>
<accession>A0ABW3JNT6</accession>
<protein>
    <submittedName>
        <fullName evidence="2">Uncharacterized protein</fullName>
    </submittedName>
</protein>
<sequence length="241" mass="28949">MKKNKREQKLFFKKPIIKILTVQLLTLLGLILIDLYIFRGYYTSKIIIQPNSWGNKQNYSCELTIEKKNNNKYLFKFKNNSIIPSYFLNYRDEKYFQNVNDTLFFAYIRKNLFPAYGFDYYNSFDCGTGLGFTSINPFESFEIEKTYNDIIEESYHQDLLKKTDFFHSKVKKSYRDIDYKEIDSLLKKESEIVSITDSIKIEYYTIMYSFVSKEEKYTKSNKINVSLKDLLEKYNTKYSEK</sequence>
<comment type="caution">
    <text evidence="2">The sequence shown here is derived from an EMBL/GenBank/DDBJ whole genome shotgun (WGS) entry which is preliminary data.</text>
</comment>
<proteinExistence type="predicted"/>
<name>A0ABW3JNT6_9FLAO</name>
<gene>
    <name evidence="2" type="ORF">ACFQ1U_00230</name>
</gene>
<dbReference type="EMBL" id="JBHTJR010000002">
    <property type="protein sequence ID" value="MFD0991619.1"/>
    <property type="molecule type" value="Genomic_DNA"/>
</dbReference>
<reference evidence="3" key="1">
    <citation type="journal article" date="2019" name="Int. J. Syst. Evol. Microbiol.">
        <title>The Global Catalogue of Microorganisms (GCM) 10K type strain sequencing project: providing services to taxonomists for standard genome sequencing and annotation.</title>
        <authorList>
            <consortium name="The Broad Institute Genomics Platform"/>
            <consortium name="The Broad Institute Genome Sequencing Center for Infectious Disease"/>
            <person name="Wu L."/>
            <person name="Ma J."/>
        </authorList>
    </citation>
    <scope>NUCLEOTIDE SEQUENCE [LARGE SCALE GENOMIC DNA]</scope>
    <source>
        <strain evidence="3">CCUG 60527</strain>
    </source>
</reference>
<evidence type="ECO:0000256" key="1">
    <source>
        <dbReference type="SAM" id="Phobius"/>
    </source>
</evidence>